<protein>
    <submittedName>
        <fullName evidence="2">Uncharacterized protein</fullName>
    </submittedName>
</protein>
<feature type="compositionally biased region" description="Basic and acidic residues" evidence="1">
    <location>
        <begin position="238"/>
        <end position="259"/>
    </location>
</feature>
<dbReference type="EMBL" id="CAICTM010000402">
    <property type="protein sequence ID" value="CAB9509733.1"/>
    <property type="molecule type" value="Genomic_DNA"/>
</dbReference>
<reference evidence="2" key="1">
    <citation type="submission" date="2020-06" db="EMBL/GenBank/DDBJ databases">
        <authorList>
            <consortium name="Plant Systems Biology data submission"/>
        </authorList>
    </citation>
    <scope>NUCLEOTIDE SEQUENCE</scope>
    <source>
        <strain evidence="2">D6</strain>
    </source>
</reference>
<evidence type="ECO:0000256" key="1">
    <source>
        <dbReference type="SAM" id="MobiDB-lite"/>
    </source>
</evidence>
<feature type="compositionally biased region" description="Polar residues" evidence="1">
    <location>
        <begin position="7"/>
        <end position="33"/>
    </location>
</feature>
<feature type="region of interest" description="Disordered" evidence="1">
    <location>
        <begin position="1"/>
        <end position="33"/>
    </location>
</feature>
<keyword evidence="3" id="KW-1185">Reference proteome</keyword>
<evidence type="ECO:0000313" key="2">
    <source>
        <dbReference type="EMBL" id="CAB9509733.1"/>
    </source>
</evidence>
<feature type="region of interest" description="Disordered" evidence="1">
    <location>
        <begin position="167"/>
        <end position="259"/>
    </location>
</feature>
<evidence type="ECO:0000313" key="3">
    <source>
        <dbReference type="Proteomes" id="UP001153069"/>
    </source>
</evidence>
<name>A0A9N8DVH3_9STRA</name>
<sequence length="259" mass="30869">MNDPASRPQQGAMDSQTVAHANTRSNQTMGKAGNLMSTKTTFRSNPVASVTYKRHYQHHYHQNRMIELELWESELTQQQNVLEDMTQQLDMETSKWNHAWKELHWKQNKLQSEKENHVQYKVQLQYSWNNQLLEINQRELQAAKDQLWQDQTKLCEYQSDLKANQKKLEKHQNKLQKDQKTLERARKKHLKAKQRLEDAKMEQRIKQEEPDREAQKEQSGKRKKENDPSKADRKKQKRQENAECEALNKDGDAHTKKRS</sequence>
<organism evidence="2 3">
    <name type="scientific">Seminavis robusta</name>
    <dbReference type="NCBI Taxonomy" id="568900"/>
    <lineage>
        <taxon>Eukaryota</taxon>
        <taxon>Sar</taxon>
        <taxon>Stramenopiles</taxon>
        <taxon>Ochrophyta</taxon>
        <taxon>Bacillariophyta</taxon>
        <taxon>Bacillariophyceae</taxon>
        <taxon>Bacillariophycidae</taxon>
        <taxon>Naviculales</taxon>
        <taxon>Naviculaceae</taxon>
        <taxon>Seminavis</taxon>
    </lineage>
</organism>
<accession>A0A9N8DVH3</accession>
<feature type="compositionally biased region" description="Basic and acidic residues" evidence="1">
    <location>
        <begin position="167"/>
        <end position="184"/>
    </location>
</feature>
<feature type="compositionally biased region" description="Basic and acidic residues" evidence="1">
    <location>
        <begin position="194"/>
        <end position="231"/>
    </location>
</feature>
<comment type="caution">
    <text evidence="2">The sequence shown here is derived from an EMBL/GenBank/DDBJ whole genome shotgun (WGS) entry which is preliminary data.</text>
</comment>
<proteinExistence type="predicted"/>
<gene>
    <name evidence="2" type="ORF">SEMRO_403_G135620.1</name>
</gene>
<dbReference type="Proteomes" id="UP001153069">
    <property type="component" value="Unassembled WGS sequence"/>
</dbReference>
<dbReference type="AlphaFoldDB" id="A0A9N8DVH3"/>